<evidence type="ECO:0000256" key="1">
    <source>
        <dbReference type="SAM" id="Phobius"/>
    </source>
</evidence>
<name>A0A0V0H0Y4_SOLCH</name>
<keyword evidence="1" id="KW-0812">Transmembrane</keyword>
<organism evidence="2">
    <name type="scientific">Solanum chacoense</name>
    <name type="common">Chaco potato</name>
    <dbReference type="NCBI Taxonomy" id="4108"/>
    <lineage>
        <taxon>Eukaryota</taxon>
        <taxon>Viridiplantae</taxon>
        <taxon>Streptophyta</taxon>
        <taxon>Embryophyta</taxon>
        <taxon>Tracheophyta</taxon>
        <taxon>Spermatophyta</taxon>
        <taxon>Magnoliopsida</taxon>
        <taxon>eudicotyledons</taxon>
        <taxon>Gunneridae</taxon>
        <taxon>Pentapetalae</taxon>
        <taxon>asterids</taxon>
        <taxon>lamiids</taxon>
        <taxon>Solanales</taxon>
        <taxon>Solanaceae</taxon>
        <taxon>Solanoideae</taxon>
        <taxon>Solaneae</taxon>
        <taxon>Solanum</taxon>
    </lineage>
</organism>
<protein>
    <submittedName>
        <fullName evidence="2">Putative ovule protein</fullName>
    </submittedName>
</protein>
<dbReference type="EMBL" id="GEDG01028145">
    <property type="protein sequence ID" value="JAP13376.1"/>
    <property type="molecule type" value="Transcribed_RNA"/>
</dbReference>
<feature type="transmembrane region" description="Helical" evidence="1">
    <location>
        <begin position="6"/>
        <end position="26"/>
    </location>
</feature>
<keyword evidence="1" id="KW-0472">Membrane</keyword>
<keyword evidence="1" id="KW-1133">Transmembrane helix</keyword>
<dbReference type="AlphaFoldDB" id="A0A0V0H0Y4"/>
<accession>A0A0V0H0Y4</accession>
<proteinExistence type="predicted"/>
<reference evidence="2" key="1">
    <citation type="submission" date="2015-12" db="EMBL/GenBank/DDBJ databases">
        <title>Gene expression during late stages of embryo sac development: a critical building block for successful pollen-pistil interactions.</title>
        <authorList>
            <person name="Liu Y."/>
            <person name="Joly V."/>
            <person name="Sabar M."/>
            <person name="Matton D.P."/>
        </authorList>
    </citation>
    <scope>NUCLEOTIDE SEQUENCE</scope>
</reference>
<sequence length="116" mass="12534">MSAISLAKYVLACGLFILYVGVSRLFSKVKGSNTKVIAFANSKPRNCASFPTVSMSFNIAAFALGSVQSCFTSLFLMPSFIAHALNISGSTQTMATREEFRLSPCIKHCATYLLFA</sequence>
<evidence type="ECO:0000313" key="2">
    <source>
        <dbReference type="EMBL" id="JAP13376.1"/>
    </source>
</evidence>